<organism evidence="3 4">
    <name type="scientific">Agitococcus lubricus</name>
    <dbReference type="NCBI Taxonomy" id="1077255"/>
    <lineage>
        <taxon>Bacteria</taxon>
        <taxon>Pseudomonadati</taxon>
        <taxon>Pseudomonadota</taxon>
        <taxon>Gammaproteobacteria</taxon>
        <taxon>Moraxellales</taxon>
        <taxon>Moraxellaceae</taxon>
        <taxon>Agitococcus</taxon>
    </lineage>
</organism>
<keyword evidence="4" id="KW-1185">Reference proteome</keyword>
<evidence type="ECO:0000313" key="4">
    <source>
        <dbReference type="Proteomes" id="UP000244223"/>
    </source>
</evidence>
<dbReference type="GO" id="GO:0032196">
    <property type="term" value="P:transposition"/>
    <property type="evidence" value="ECO:0007669"/>
    <property type="project" value="TreeGrafter"/>
</dbReference>
<dbReference type="PANTHER" id="PTHR10948">
    <property type="entry name" value="TRANSPOSASE"/>
    <property type="match status" value="1"/>
</dbReference>
<comment type="caution">
    <text evidence="3">The sequence shown here is derived from an EMBL/GenBank/DDBJ whole genome shotgun (WGS) entry which is preliminary data.</text>
</comment>
<accession>A0A2T5IRV5</accession>
<dbReference type="GO" id="GO:0004803">
    <property type="term" value="F:transposase activity"/>
    <property type="evidence" value="ECO:0007669"/>
    <property type="project" value="TreeGrafter"/>
</dbReference>
<feature type="region of interest" description="Disordered" evidence="1">
    <location>
        <begin position="36"/>
        <end position="59"/>
    </location>
</feature>
<name>A0A2T5IRV5_9GAMM</name>
<reference evidence="3 4" key="1">
    <citation type="submission" date="2018-04" db="EMBL/GenBank/DDBJ databases">
        <title>Genomic Encyclopedia of Archaeal and Bacterial Type Strains, Phase II (KMG-II): from individual species to whole genera.</title>
        <authorList>
            <person name="Goeker M."/>
        </authorList>
    </citation>
    <scope>NUCLEOTIDE SEQUENCE [LARGE SCALE GENOMIC DNA]</scope>
    <source>
        <strain evidence="3 4">DSM 5822</strain>
    </source>
</reference>
<dbReference type="RefSeq" id="WP_146164494.1">
    <property type="nucleotide sequence ID" value="NZ_QAON01000041.1"/>
</dbReference>
<dbReference type="PANTHER" id="PTHR10948:SF23">
    <property type="entry name" value="TRANSPOSASE INSI FOR INSERTION SEQUENCE ELEMENT IS30A-RELATED"/>
    <property type="match status" value="1"/>
</dbReference>
<evidence type="ECO:0000259" key="2">
    <source>
        <dbReference type="Pfam" id="PF13936"/>
    </source>
</evidence>
<gene>
    <name evidence="3" type="ORF">C8N29_1417</name>
</gene>
<proteinExistence type="predicted"/>
<dbReference type="Pfam" id="PF13936">
    <property type="entry name" value="HTH_38"/>
    <property type="match status" value="1"/>
</dbReference>
<dbReference type="InterPro" id="IPR025246">
    <property type="entry name" value="IS30-like_HTH"/>
</dbReference>
<protein>
    <submittedName>
        <fullName evidence="3">Helix-turn-helix protein</fullName>
    </submittedName>
</protein>
<dbReference type="Proteomes" id="UP000244223">
    <property type="component" value="Unassembled WGS sequence"/>
</dbReference>
<dbReference type="OrthoDB" id="9803231at2"/>
<dbReference type="AlphaFoldDB" id="A0A2T5IRV5"/>
<feature type="domain" description="Transposase IS30-like HTH" evidence="2">
    <location>
        <begin position="4"/>
        <end position="46"/>
    </location>
</feature>
<dbReference type="InterPro" id="IPR051917">
    <property type="entry name" value="Transposase-Integrase"/>
</dbReference>
<evidence type="ECO:0000313" key="3">
    <source>
        <dbReference type="EMBL" id="PTQ86540.1"/>
    </source>
</evidence>
<dbReference type="GO" id="GO:0005829">
    <property type="term" value="C:cytosol"/>
    <property type="evidence" value="ECO:0007669"/>
    <property type="project" value="TreeGrafter"/>
</dbReference>
<evidence type="ECO:0000256" key="1">
    <source>
        <dbReference type="SAM" id="MobiDB-lite"/>
    </source>
</evidence>
<dbReference type="EMBL" id="QAON01000041">
    <property type="protein sequence ID" value="PTQ86540.1"/>
    <property type="molecule type" value="Genomic_DNA"/>
</dbReference>
<sequence length="98" mass="11475">MKQYTQLSQEERYDIQAALKSKTSVTELSRTLNRSRSTIYRERSRNQGKRGYRGKQAQELSKARHYKRISAVTEFGKGYIECLLRQVILARKLDSCTL</sequence>